<keyword evidence="4 5" id="KW-0472">Membrane</keyword>
<sequence length="427" mass="49551">MRAFLFECKKLLKKKTTFVSISLSILSVIGLYLFNYSVVEKINKGNIAFYEINLERFNNFVNDSKEEKENAIEAGNTAKAEEMDLMIKRYQESSTNYENLKKSYEKESWKTLYEEDMKNLQIFINDPNGSSIGIEEQLISNFTIRATYEEIKILKENNSKPFIQNTIHDNFLPTIYDNFTGSSLEQWELITKRYGREGFSFLVQLIQMLYIPAVVLIGCFIFGNTISSESTKKRRGINFYKVLPYSNLKIFVAKYLSGYVFLLLFSLLMLAIPLVCSLFTNGLGSLKNPILVYEGSKPNIFGNTLNPIDDQFHFIDYQEYFWKILLFVFLFSFFMYSIYFLLSLFIKNPNITLILLGAITFIGLNISSSEFNPFIYTDIHKIITREIATLTFNPGVSYSTGLKLYLIIGLILSFIGYFKFYFNKEIT</sequence>
<evidence type="ECO:0000256" key="5">
    <source>
        <dbReference type="SAM" id="Phobius"/>
    </source>
</evidence>
<comment type="subcellular location">
    <subcellularLocation>
        <location evidence="1">Membrane</location>
        <topology evidence="1">Multi-pass membrane protein</topology>
    </subcellularLocation>
</comment>
<evidence type="ECO:0000259" key="6">
    <source>
        <dbReference type="Pfam" id="PF12698"/>
    </source>
</evidence>
<evidence type="ECO:0000256" key="4">
    <source>
        <dbReference type="ARBA" id="ARBA00023136"/>
    </source>
</evidence>
<evidence type="ECO:0000313" key="8">
    <source>
        <dbReference type="Proteomes" id="UP000640930"/>
    </source>
</evidence>
<keyword evidence="3 5" id="KW-1133">Transmembrane helix</keyword>
<evidence type="ECO:0000256" key="2">
    <source>
        <dbReference type="ARBA" id="ARBA00022692"/>
    </source>
</evidence>
<dbReference type="InterPro" id="IPR013525">
    <property type="entry name" value="ABC2_TM"/>
</dbReference>
<proteinExistence type="predicted"/>
<organism evidence="7 8">
    <name type="scientific">Ureibacillus galli</name>
    <dbReference type="NCBI Taxonomy" id="2762222"/>
    <lineage>
        <taxon>Bacteria</taxon>
        <taxon>Bacillati</taxon>
        <taxon>Bacillota</taxon>
        <taxon>Bacilli</taxon>
        <taxon>Bacillales</taxon>
        <taxon>Caryophanaceae</taxon>
        <taxon>Ureibacillus</taxon>
    </lineage>
</organism>
<feature type="transmembrane region" description="Helical" evidence="5">
    <location>
        <begin position="349"/>
        <end position="367"/>
    </location>
</feature>
<feature type="transmembrane region" description="Helical" evidence="5">
    <location>
        <begin position="16"/>
        <end position="34"/>
    </location>
</feature>
<feature type="transmembrane region" description="Helical" evidence="5">
    <location>
        <begin position="201"/>
        <end position="226"/>
    </location>
</feature>
<name>A0ABR8X8Y6_9BACL</name>
<protein>
    <submittedName>
        <fullName evidence="7">ABC transporter permease</fullName>
    </submittedName>
</protein>
<feature type="transmembrane region" description="Helical" evidence="5">
    <location>
        <begin position="404"/>
        <end position="422"/>
    </location>
</feature>
<feature type="transmembrane region" description="Helical" evidence="5">
    <location>
        <begin position="259"/>
        <end position="280"/>
    </location>
</feature>
<reference evidence="7 8" key="1">
    <citation type="submission" date="2020-08" db="EMBL/GenBank/DDBJ databases">
        <title>A Genomic Blueprint of the Chicken Gut Microbiome.</title>
        <authorList>
            <person name="Gilroy R."/>
            <person name="Ravi A."/>
            <person name="Getino M."/>
            <person name="Pursley I."/>
            <person name="Horton D.L."/>
            <person name="Alikhan N.-F."/>
            <person name="Baker D."/>
            <person name="Gharbi K."/>
            <person name="Hall N."/>
            <person name="Watson M."/>
            <person name="Adriaenssens E.M."/>
            <person name="Foster-Nyarko E."/>
            <person name="Jarju S."/>
            <person name="Secka A."/>
            <person name="Antonio M."/>
            <person name="Oren A."/>
            <person name="Chaudhuri R."/>
            <person name="La Ragione R.M."/>
            <person name="Hildebrand F."/>
            <person name="Pallen M.J."/>
        </authorList>
    </citation>
    <scope>NUCLEOTIDE SEQUENCE [LARGE SCALE GENOMIC DNA]</scope>
    <source>
        <strain evidence="7 8">Re31</strain>
    </source>
</reference>
<dbReference type="Pfam" id="PF12698">
    <property type="entry name" value="ABC2_membrane_3"/>
    <property type="match status" value="1"/>
</dbReference>
<evidence type="ECO:0000256" key="3">
    <source>
        <dbReference type="ARBA" id="ARBA00022989"/>
    </source>
</evidence>
<dbReference type="RefSeq" id="WP_191705944.1">
    <property type="nucleotide sequence ID" value="NZ_JACSQA010000002.1"/>
</dbReference>
<accession>A0ABR8X8Y6</accession>
<keyword evidence="2 5" id="KW-0812">Transmembrane</keyword>
<dbReference type="EMBL" id="JACSQA010000002">
    <property type="protein sequence ID" value="MBD8025376.1"/>
    <property type="molecule type" value="Genomic_DNA"/>
</dbReference>
<feature type="domain" description="ABC-2 type transporter transmembrane" evidence="6">
    <location>
        <begin position="14"/>
        <end position="363"/>
    </location>
</feature>
<comment type="caution">
    <text evidence="7">The sequence shown here is derived from an EMBL/GenBank/DDBJ whole genome shotgun (WGS) entry which is preliminary data.</text>
</comment>
<evidence type="ECO:0000256" key="1">
    <source>
        <dbReference type="ARBA" id="ARBA00004141"/>
    </source>
</evidence>
<feature type="transmembrane region" description="Helical" evidence="5">
    <location>
        <begin position="320"/>
        <end position="342"/>
    </location>
</feature>
<gene>
    <name evidence="7" type="ORF">H9636_01780</name>
</gene>
<dbReference type="Proteomes" id="UP000640930">
    <property type="component" value="Unassembled WGS sequence"/>
</dbReference>
<evidence type="ECO:0000313" key="7">
    <source>
        <dbReference type="EMBL" id="MBD8025376.1"/>
    </source>
</evidence>
<keyword evidence="8" id="KW-1185">Reference proteome</keyword>